<dbReference type="InterPro" id="IPR029063">
    <property type="entry name" value="SAM-dependent_MTases_sf"/>
</dbReference>
<organism evidence="5 6">
    <name type="scientific">Pedobacter aquae</name>
    <dbReference type="NCBI Taxonomy" id="2605747"/>
    <lineage>
        <taxon>Bacteria</taxon>
        <taxon>Pseudomonadati</taxon>
        <taxon>Bacteroidota</taxon>
        <taxon>Sphingobacteriia</taxon>
        <taxon>Sphingobacteriales</taxon>
        <taxon>Sphingobacteriaceae</taxon>
        <taxon>Pedobacter</taxon>
    </lineage>
</organism>
<dbReference type="Gene3D" id="3.40.50.150">
    <property type="entry name" value="Vaccinia Virus protein VP39"/>
    <property type="match status" value="1"/>
</dbReference>
<proteinExistence type="predicted"/>
<dbReference type="PRINTS" id="PR00507">
    <property type="entry name" value="N12N6MTFRASE"/>
</dbReference>
<keyword evidence="2" id="KW-0238">DNA-binding</keyword>
<dbReference type="SUPFAM" id="SSF53335">
    <property type="entry name" value="S-adenosyl-L-methionine-dependent methyltransferases"/>
    <property type="match status" value="1"/>
</dbReference>
<evidence type="ECO:0000313" key="5">
    <source>
        <dbReference type="EMBL" id="QEK50771.1"/>
    </source>
</evidence>
<dbReference type="InterPro" id="IPR044946">
    <property type="entry name" value="Restrct_endonuc_typeI_TRD_sf"/>
</dbReference>
<evidence type="ECO:0000256" key="2">
    <source>
        <dbReference type="ARBA" id="ARBA00023125"/>
    </source>
</evidence>
<dbReference type="InterPro" id="IPR011639">
    <property type="entry name" value="MethylTrfase_TaqI-like_dom"/>
</dbReference>
<dbReference type="Gene3D" id="3.90.220.20">
    <property type="entry name" value="DNA methylase specificity domains"/>
    <property type="match status" value="1"/>
</dbReference>
<dbReference type="EMBL" id="CP043329">
    <property type="protein sequence ID" value="QEK50771.1"/>
    <property type="molecule type" value="Genomic_DNA"/>
</dbReference>
<dbReference type="Proteomes" id="UP000323653">
    <property type="component" value="Chromosome"/>
</dbReference>
<keyword evidence="5" id="KW-0808">Transferase</keyword>
<protein>
    <submittedName>
        <fullName evidence="5">N-6 DNA methylase</fullName>
    </submittedName>
</protein>
<accession>A0A5C0VGN8</accession>
<evidence type="ECO:0000259" key="4">
    <source>
        <dbReference type="Pfam" id="PF07669"/>
    </source>
</evidence>
<reference evidence="5 6" key="1">
    <citation type="submission" date="2019-08" db="EMBL/GenBank/DDBJ databases">
        <title>Pedobacter sp. nov., isolated from Han river, South Korea.</title>
        <authorList>
            <person name="Lee D.-H."/>
            <person name="Kim Y.-S."/>
            <person name="Hwang E.-M."/>
            <person name="Le Tran T.C."/>
            <person name="Cha C.-J."/>
        </authorList>
    </citation>
    <scope>NUCLEOTIDE SEQUENCE [LARGE SCALE GENOMIC DNA]</scope>
    <source>
        <strain evidence="5 6">CJ43</strain>
    </source>
</reference>
<dbReference type="SUPFAM" id="SSF116734">
    <property type="entry name" value="DNA methylase specificity domain"/>
    <property type="match status" value="1"/>
</dbReference>
<keyword evidence="6" id="KW-1185">Reference proteome</keyword>
<dbReference type="GO" id="GO:0032259">
    <property type="term" value="P:methylation"/>
    <property type="evidence" value="ECO:0007669"/>
    <property type="project" value="UniProtKB-KW"/>
</dbReference>
<feature type="coiled-coil region" evidence="3">
    <location>
        <begin position="425"/>
        <end position="475"/>
    </location>
</feature>
<keyword evidence="3" id="KW-0175">Coiled coil</keyword>
<dbReference type="AlphaFoldDB" id="A0A5C0VGN8"/>
<dbReference type="RefSeq" id="WP_149073878.1">
    <property type="nucleotide sequence ID" value="NZ_CP043329.1"/>
</dbReference>
<dbReference type="KEGG" id="pej:FYC62_03120"/>
<evidence type="ECO:0000256" key="3">
    <source>
        <dbReference type="SAM" id="Coils"/>
    </source>
</evidence>
<dbReference type="GO" id="GO:0003677">
    <property type="term" value="F:DNA binding"/>
    <property type="evidence" value="ECO:0007669"/>
    <property type="project" value="UniProtKB-KW"/>
</dbReference>
<evidence type="ECO:0000256" key="1">
    <source>
        <dbReference type="ARBA" id="ARBA00022747"/>
    </source>
</evidence>
<evidence type="ECO:0000313" key="6">
    <source>
        <dbReference type="Proteomes" id="UP000323653"/>
    </source>
</evidence>
<gene>
    <name evidence="5" type="ORF">FYC62_03120</name>
</gene>
<dbReference type="Pfam" id="PF07669">
    <property type="entry name" value="Eco57I"/>
    <property type="match status" value="1"/>
</dbReference>
<keyword evidence="1" id="KW-0680">Restriction system</keyword>
<feature type="domain" description="Type II methyltransferase M.TaqI-like" evidence="4">
    <location>
        <begin position="66"/>
        <end position="181"/>
    </location>
</feature>
<dbReference type="GO" id="GO:0009007">
    <property type="term" value="F:site-specific DNA-methyltransferase (adenine-specific) activity"/>
    <property type="evidence" value="ECO:0007669"/>
    <property type="project" value="UniProtKB-EC"/>
</dbReference>
<keyword evidence="5" id="KW-0489">Methyltransferase</keyword>
<dbReference type="GO" id="GO:0009307">
    <property type="term" value="P:DNA restriction-modification system"/>
    <property type="evidence" value="ECO:0007669"/>
    <property type="project" value="UniProtKB-KW"/>
</dbReference>
<name>A0A5C0VGN8_9SPHI</name>
<sequence length="740" mass="86074">MTIDELTSKNIKTLADFELLSNRGRQEGLFFVPDTISNIVADLANISNPKNAIVLNSNYGEISSKLSEIESLVSIDINENNIELSKYLNPKLTFINSDPLSYSLSDKFDFVVTFPPLGQRLEFNGRRTSSEILYIEKALDMLNENGEAIFILSSNFLTAPVYAEQRNLILNNFGLSKIISLPQGTIRNTGIELSILVVSKANVLKTDYYAVNQGFNLKKAKPTFSVSKEELIERWDLNFHNPQNQKYQEQLNENETQKIGDLVEICLGIPFNQEERKPKGTYKILSPRNILNGFLEETTSDNFIEKDNFNTREQKAILRKGDILFPRFNREKVTIYVHNLDDNKFIANQHIVILRGKNAEYVATYLNTDSGLSLFNQQIKRHARGGALPTISIQDLTNIQIPILPIADLEYASKSKLEKLSYQQLLDIKEKYDLLKTKYSNLKNEKTVSPHEEQLQSLQNTLQQVLSNQQEHTRKLTIIESKIDDIKTVILNLSVDFKEIQNLPREIEDKISRLNQKLEEQISNLHFEQKQIDSYIKEIKNWFDYYDLLESKSQKYLPEAEYIFDQISKLDNPDYSPFILQYCRALENELLSKIFRAYVQSLINRNIDFEKQFAWDLGKKDSGKPNDENTFRLSKHIQKCLTKNNEEWFFELGSMEVNLRYLTGRTIEKSPLLQDLKEFVLDRFEKELLNIEYLDEIKTIIRDYRNQSAHPNLMDTEKATTFHKQMKECLINLMENYKTK</sequence>